<dbReference type="InterPro" id="IPR058480">
    <property type="entry name" value="DUF8167_N"/>
</dbReference>
<dbReference type="InterPro" id="IPR058603">
    <property type="entry name" value="DUF8167_2nd"/>
</dbReference>
<evidence type="ECO:0000256" key="2">
    <source>
        <dbReference type="SAM" id="Phobius"/>
    </source>
</evidence>
<dbReference type="AlphaFoldDB" id="A0A6B0VP24"/>
<name>A0A6B0VP24_9EURY</name>
<evidence type="ECO:0000313" key="6">
    <source>
        <dbReference type="EMBL" id="MXV63264.1"/>
    </source>
</evidence>
<protein>
    <recommendedName>
        <fullName evidence="8">Potassium transporter TrkA</fullName>
    </recommendedName>
</protein>
<keyword evidence="2" id="KW-0812">Transmembrane</keyword>
<dbReference type="OrthoDB" id="157524at2157"/>
<dbReference type="InterPro" id="IPR058604">
    <property type="entry name" value="DUF8167_3rd"/>
</dbReference>
<gene>
    <name evidence="6" type="ORF">GS429_14555</name>
</gene>
<keyword evidence="7" id="KW-1185">Reference proteome</keyword>
<feature type="domain" description="DUF8167" evidence="5">
    <location>
        <begin position="220"/>
        <end position="329"/>
    </location>
</feature>
<accession>A0A6B0VP24</accession>
<comment type="caution">
    <text evidence="6">The sequence shown here is derived from an EMBL/GenBank/DDBJ whole genome shotgun (WGS) entry which is preliminary data.</text>
</comment>
<evidence type="ECO:0000256" key="1">
    <source>
        <dbReference type="SAM" id="MobiDB-lite"/>
    </source>
</evidence>
<dbReference type="Pfam" id="PF26501">
    <property type="entry name" value="DUF8167"/>
    <property type="match status" value="1"/>
</dbReference>
<evidence type="ECO:0000259" key="4">
    <source>
        <dbReference type="Pfam" id="PF26502"/>
    </source>
</evidence>
<feature type="domain" description="DUF8167" evidence="4">
    <location>
        <begin position="132"/>
        <end position="206"/>
    </location>
</feature>
<dbReference type="RefSeq" id="WP_160066085.1">
    <property type="nucleotide sequence ID" value="NZ_WUYX01000044.1"/>
</dbReference>
<keyword evidence="2" id="KW-1133">Transmembrane helix</keyword>
<dbReference type="Proteomes" id="UP000434101">
    <property type="component" value="Unassembled WGS sequence"/>
</dbReference>
<feature type="region of interest" description="Disordered" evidence="1">
    <location>
        <begin position="262"/>
        <end position="292"/>
    </location>
</feature>
<feature type="transmembrane region" description="Helical" evidence="2">
    <location>
        <begin position="73"/>
        <end position="93"/>
    </location>
</feature>
<feature type="transmembrane region" description="Helical" evidence="2">
    <location>
        <begin position="20"/>
        <end position="43"/>
    </location>
</feature>
<organism evidence="6 7">
    <name type="scientific">Natronorubrum halalkaliphilum</name>
    <dbReference type="NCBI Taxonomy" id="2691917"/>
    <lineage>
        <taxon>Archaea</taxon>
        <taxon>Methanobacteriati</taxon>
        <taxon>Methanobacteriota</taxon>
        <taxon>Stenosarchaea group</taxon>
        <taxon>Halobacteria</taxon>
        <taxon>Halobacteriales</taxon>
        <taxon>Natrialbaceae</taxon>
        <taxon>Natronorubrum</taxon>
    </lineage>
</organism>
<keyword evidence="2" id="KW-0472">Membrane</keyword>
<dbReference type="Pfam" id="PF26503">
    <property type="entry name" value="DUF8167_3rd"/>
    <property type="match status" value="1"/>
</dbReference>
<evidence type="ECO:0000313" key="7">
    <source>
        <dbReference type="Proteomes" id="UP000434101"/>
    </source>
</evidence>
<feature type="domain" description="DUF8167" evidence="3">
    <location>
        <begin position="13"/>
        <end position="106"/>
    </location>
</feature>
<dbReference type="EMBL" id="WUYX01000044">
    <property type="protein sequence ID" value="MXV63264.1"/>
    <property type="molecule type" value="Genomic_DNA"/>
</dbReference>
<evidence type="ECO:0000259" key="5">
    <source>
        <dbReference type="Pfam" id="PF26503"/>
    </source>
</evidence>
<dbReference type="Pfam" id="PF26502">
    <property type="entry name" value="DUF8167_2nd"/>
    <property type="match status" value="1"/>
</dbReference>
<evidence type="ECO:0000259" key="3">
    <source>
        <dbReference type="Pfam" id="PF26501"/>
    </source>
</evidence>
<feature type="transmembrane region" description="Helical" evidence="2">
    <location>
        <begin position="50"/>
        <end position="67"/>
    </location>
</feature>
<reference evidence="6 7" key="1">
    <citation type="submission" date="2020-01" db="EMBL/GenBank/DDBJ databases">
        <title>Natronorubrum sp. JWXQ-INN 674 isolated from Inner Mongolia Autonomous Region of China.</title>
        <authorList>
            <person name="Xue Q."/>
        </authorList>
    </citation>
    <scope>NUCLEOTIDE SEQUENCE [LARGE SCALE GENOMIC DNA]</scope>
    <source>
        <strain evidence="6 7">JWXQ-INN-674</strain>
    </source>
</reference>
<proteinExistence type="predicted"/>
<sequence length="427" mass="43490">MNSTLPIVIAPVEILTGVSIALLFGIAVAAFVGAISFGAAYFATERIPSIAGGLLTVLLTITTLYVSDIADASTVQPGLVLGLGSVGVLGLYATSRGRQLAADLPRATAGSVERTQPLAADAIDAVDAMGQVTIRSSGGVREFDGYPPLGPGLRKTLENGAWRLPADLPLSALETRLGDRLRTSYDLEAVSVAIDGRGRASITAAPPASGVATQVPDGWRAVSTRALLPAGLAPGDAVLVSGDSMTVSGTVLSATVDAFAADGVRPPTPESASDGFQGDGGTSSADSGHSADAVAVGGEGCVTVAVPTTDAETLLDADRVRVVVTSRGTTRVFDALSLLERSKAVIRRMTLTESVLDAIRGESDLTAFAVRRPGVSGIDSTRGHEWQFEPEPDALAIGMEAFVIGDGAMAFGDGPSNGSNPTLEVSY</sequence>
<evidence type="ECO:0008006" key="8">
    <source>
        <dbReference type="Google" id="ProtNLM"/>
    </source>
</evidence>